<dbReference type="PANTHER" id="PTHR46832:SF1">
    <property type="entry name" value="5'-METHYLTHIOADENOSINE_S-ADENOSYLHOMOCYSTEINE NUCLEOSIDASE"/>
    <property type="match status" value="1"/>
</dbReference>
<dbReference type="GO" id="GO:0008930">
    <property type="term" value="F:methylthioadenosine nucleosidase activity"/>
    <property type="evidence" value="ECO:0007669"/>
    <property type="project" value="TreeGrafter"/>
</dbReference>
<comment type="caution">
    <text evidence="2">The sequence shown here is derived from an EMBL/GenBank/DDBJ whole genome shotgun (WGS) entry which is preliminary data.</text>
</comment>
<name>A0A951QCG4_9CYAN</name>
<organism evidence="2 3">
    <name type="scientific">Drouetiella hepatica Uher 2000/2452</name>
    <dbReference type="NCBI Taxonomy" id="904376"/>
    <lineage>
        <taxon>Bacteria</taxon>
        <taxon>Bacillati</taxon>
        <taxon>Cyanobacteriota</taxon>
        <taxon>Cyanophyceae</taxon>
        <taxon>Oculatellales</taxon>
        <taxon>Oculatellaceae</taxon>
        <taxon>Drouetiella</taxon>
    </lineage>
</organism>
<dbReference type="SUPFAM" id="SSF53167">
    <property type="entry name" value="Purine and uridine phosphorylases"/>
    <property type="match status" value="1"/>
</dbReference>
<feature type="domain" description="Nucleoside phosphorylase" evidence="1">
    <location>
        <begin position="71"/>
        <end position="184"/>
    </location>
</feature>
<dbReference type="GO" id="GO:0008782">
    <property type="term" value="F:adenosylhomocysteine nucleosidase activity"/>
    <property type="evidence" value="ECO:0007669"/>
    <property type="project" value="TreeGrafter"/>
</dbReference>
<dbReference type="Gene3D" id="3.40.50.1580">
    <property type="entry name" value="Nucleoside phosphorylase domain"/>
    <property type="match status" value="1"/>
</dbReference>
<evidence type="ECO:0000313" key="3">
    <source>
        <dbReference type="Proteomes" id="UP000757435"/>
    </source>
</evidence>
<dbReference type="Proteomes" id="UP000757435">
    <property type="component" value="Unassembled WGS sequence"/>
</dbReference>
<reference evidence="2" key="2">
    <citation type="journal article" date="2022" name="Microbiol. Resour. Announc.">
        <title>Metagenome Sequencing to Explore Phylogenomics of Terrestrial Cyanobacteria.</title>
        <authorList>
            <person name="Ward R.D."/>
            <person name="Stajich J.E."/>
            <person name="Johansen J.R."/>
            <person name="Huntemann M."/>
            <person name="Clum A."/>
            <person name="Foster B."/>
            <person name="Foster B."/>
            <person name="Roux S."/>
            <person name="Palaniappan K."/>
            <person name="Varghese N."/>
            <person name="Mukherjee S."/>
            <person name="Reddy T.B.K."/>
            <person name="Daum C."/>
            <person name="Copeland A."/>
            <person name="Chen I.A."/>
            <person name="Ivanova N.N."/>
            <person name="Kyrpides N.C."/>
            <person name="Shapiro N."/>
            <person name="Eloe-Fadrosh E.A."/>
            <person name="Pietrasiak N."/>
        </authorList>
    </citation>
    <scope>NUCLEOTIDE SEQUENCE</scope>
    <source>
        <strain evidence="2">UHER 2000/2452</strain>
    </source>
</reference>
<dbReference type="InterPro" id="IPR035994">
    <property type="entry name" value="Nucleoside_phosphorylase_sf"/>
</dbReference>
<dbReference type="GO" id="GO:0005829">
    <property type="term" value="C:cytosol"/>
    <property type="evidence" value="ECO:0007669"/>
    <property type="project" value="TreeGrafter"/>
</dbReference>
<proteinExistence type="predicted"/>
<dbReference type="Pfam" id="PF01048">
    <property type="entry name" value="PNP_UDP_1"/>
    <property type="match status" value="1"/>
</dbReference>
<sequence length="234" mass="25680">MRDFDAALLPTMPNPLIDAIIVPQGAEHKAVCQGLNGDKPPVFPVSVGWQPLRRSLEQLKRNQFDVPQPRVLLMGLCGSLSPHYQVGDIVLYQSCLQEKSDALHLCDEQLTRSLEQILAINQVTALTTDRVICTAAEKHSLRQEFHADVVDMEGAIVIESLRQAGISVAMLRVVSDSHHHDIPDLNSALRADGSLDSWALAAQFLKKPIAATRLIQGAMRGLSHLQSVTTTLFP</sequence>
<dbReference type="GO" id="GO:0009116">
    <property type="term" value="P:nucleoside metabolic process"/>
    <property type="evidence" value="ECO:0007669"/>
    <property type="project" value="InterPro"/>
</dbReference>
<protein>
    <submittedName>
        <fullName evidence="2">Phosphorylase</fullName>
    </submittedName>
</protein>
<dbReference type="InterPro" id="IPR000845">
    <property type="entry name" value="Nucleoside_phosphorylase_d"/>
</dbReference>
<dbReference type="AlphaFoldDB" id="A0A951QCG4"/>
<accession>A0A951QCG4</accession>
<gene>
    <name evidence="2" type="ORF">KME15_11600</name>
</gene>
<dbReference type="PANTHER" id="PTHR46832">
    <property type="entry name" value="5'-METHYLTHIOADENOSINE/S-ADENOSYLHOMOCYSTEINE NUCLEOSIDASE"/>
    <property type="match status" value="1"/>
</dbReference>
<dbReference type="EMBL" id="JAHHHD010000010">
    <property type="protein sequence ID" value="MBW4659311.1"/>
    <property type="molecule type" value="Genomic_DNA"/>
</dbReference>
<reference evidence="2" key="1">
    <citation type="submission" date="2021-05" db="EMBL/GenBank/DDBJ databases">
        <authorList>
            <person name="Pietrasiak N."/>
            <person name="Ward R."/>
            <person name="Stajich J.E."/>
            <person name="Kurbessoian T."/>
        </authorList>
    </citation>
    <scope>NUCLEOTIDE SEQUENCE</scope>
    <source>
        <strain evidence="2">UHER 2000/2452</strain>
    </source>
</reference>
<evidence type="ECO:0000313" key="2">
    <source>
        <dbReference type="EMBL" id="MBW4659311.1"/>
    </source>
</evidence>
<evidence type="ECO:0000259" key="1">
    <source>
        <dbReference type="Pfam" id="PF01048"/>
    </source>
</evidence>
<dbReference type="GO" id="GO:0019284">
    <property type="term" value="P:L-methionine salvage from S-adenosylmethionine"/>
    <property type="evidence" value="ECO:0007669"/>
    <property type="project" value="TreeGrafter"/>
</dbReference>